<dbReference type="SUPFAM" id="SSF53756">
    <property type="entry name" value="UDP-Glycosyltransferase/glycogen phosphorylase"/>
    <property type="match status" value="1"/>
</dbReference>
<accession>A0A2M7III8</accession>
<comment type="caution">
    <text evidence="2">The sequence shown here is derived from an EMBL/GenBank/DDBJ whole genome shotgun (WGS) entry which is preliminary data.</text>
</comment>
<dbReference type="GO" id="GO:0016757">
    <property type="term" value="F:glycosyltransferase activity"/>
    <property type="evidence" value="ECO:0007669"/>
    <property type="project" value="InterPro"/>
</dbReference>
<dbReference type="Gene3D" id="3.40.50.2000">
    <property type="entry name" value="Glycogen Phosphorylase B"/>
    <property type="match status" value="2"/>
</dbReference>
<evidence type="ECO:0000313" key="2">
    <source>
        <dbReference type="EMBL" id="PIW76347.1"/>
    </source>
</evidence>
<sequence length="344" mass="39875">MSKNIKILITTGIYPPDIGGPAQYAKNLSEEFKKRGNAVKILHYKTEKKLPTGIRHFLYFFRVLFSLAEVDLVIALDTFSVGLPAVAAARLLGKKIIVRIGGDFLWESYVERTGNLIALKEFYERKIGLSAKEKIIYSATKFVLNNCSALVFSTDWQKSIWEKAYQIRPGRSYIVENFYGEKITDFEPKEKNFIWAGRPLKLKNLEILKAAFIEAAKENREIKLEIFTDLPYQELIKKLQNCYGVILPSISEVSPNFILDAIATNKPFILTKETGFYEKMKDIGIFVDPHNREDIKNKILFLADDRNWQEYKKRVADFKFVHSWQEITDEFINIYQKLCQVVEI</sequence>
<protein>
    <recommendedName>
        <fullName evidence="1">Glycosyl transferase family 1 domain-containing protein</fullName>
    </recommendedName>
</protein>
<evidence type="ECO:0000259" key="1">
    <source>
        <dbReference type="Pfam" id="PF00534"/>
    </source>
</evidence>
<feature type="domain" description="Glycosyl transferase family 1" evidence="1">
    <location>
        <begin position="216"/>
        <end position="310"/>
    </location>
</feature>
<dbReference type="InterPro" id="IPR050194">
    <property type="entry name" value="Glycosyltransferase_grp1"/>
</dbReference>
<name>A0A2M7III8_9BACT</name>
<dbReference type="InterPro" id="IPR001296">
    <property type="entry name" value="Glyco_trans_1"/>
</dbReference>
<reference evidence="3" key="1">
    <citation type="submission" date="2017-09" db="EMBL/GenBank/DDBJ databases">
        <title>Depth-based differentiation of microbial function through sediment-hosted aquifers and enrichment of novel symbionts in the deep terrestrial subsurface.</title>
        <authorList>
            <person name="Probst A.J."/>
            <person name="Ladd B."/>
            <person name="Jarett J.K."/>
            <person name="Geller-Mcgrath D.E."/>
            <person name="Sieber C.M.K."/>
            <person name="Emerson J.B."/>
            <person name="Anantharaman K."/>
            <person name="Thomas B.C."/>
            <person name="Malmstrom R."/>
            <person name="Stieglmeier M."/>
            <person name="Klingl A."/>
            <person name="Woyke T."/>
            <person name="Ryan C.M."/>
            <person name="Banfield J.F."/>
        </authorList>
    </citation>
    <scope>NUCLEOTIDE SEQUENCE [LARGE SCALE GENOMIC DNA]</scope>
</reference>
<evidence type="ECO:0000313" key="3">
    <source>
        <dbReference type="Proteomes" id="UP000229561"/>
    </source>
</evidence>
<proteinExistence type="predicted"/>
<organism evidence="2 3">
    <name type="scientific">Candidatus Portnoybacteria bacterium CG_4_8_14_3_um_filter_40_10</name>
    <dbReference type="NCBI Taxonomy" id="1974801"/>
    <lineage>
        <taxon>Bacteria</taxon>
        <taxon>Candidatus Portnoyibacteriota</taxon>
    </lineage>
</organism>
<dbReference type="PANTHER" id="PTHR45947:SF3">
    <property type="entry name" value="SULFOQUINOVOSYL TRANSFERASE SQD2"/>
    <property type="match status" value="1"/>
</dbReference>
<dbReference type="AlphaFoldDB" id="A0A2M7III8"/>
<gene>
    <name evidence="2" type="ORF">CO001_01865</name>
</gene>
<dbReference type="PANTHER" id="PTHR45947">
    <property type="entry name" value="SULFOQUINOVOSYL TRANSFERASE SQD2"/>
    <property type="match status" value="1"/>
</dbReference>
<dbReference type="EMBL" id="PFGY01000049">
    <property type="protein sequence ID" value="PIW76347.1"/>
    <property type="molecule type" value="Genomic_DNA"/>
</dbReference>
<dbReference type="CDD" id="cd03801">
    <property type="entry name" value="GT4_PimA-like"/>
    <property type="match status" value="1"/>
</dbReference>
<dbReference type="Proteomes" id="UP000229561">
    <property type="component" value="Unassembled WGS sequence"/>
</dbReference>
<dbReference type="Pfam" id="PF00534">
    <property type="entry name" value="Glycos_transf_1"/>
    <property type="match status" value="1"/>
</dbReference>